<reference evidence="2" key="1">
    <citation type="submission" date="2021-03" db="EMBL/GenBank/DDBJ databases">
        <title>Chromosome level genome of the anhydrobiotic midge Polypedilum vanderplanki.</title>
        <authorList>
            <person name="Yoshida Y."/>
            <person name="Kikawada T."/>
            <person name="Gusev O."/>
        </authorList>
    </citation>
    <scope>NUCLEOTIDE SEQUENCE</scope>
    <source>
        <strain evidence="2">NIAS01</strain>
        <tissue evidence="2">Whole body or cell culture</tissue>
    </source>
</reference>
<gene>
    <name evidence="2" type="ORF">PVAND_008065</name>
</gene>
<organism evidence="2 3">
    <name type="scientific">Polypedilum vanderplanki</name>
    <name type="common">Sleeping chironomid midge</name>
    <dbReference type="NCBI Taxonomy" id="319348"/>
    <lineage>
        <taxon>Eukaryota</taxon>
        <taxon>Metazoa</taxon>
        <taxon>Ecdysozoa</taxon>
        <taxon>Arthropoda</taxon>
        <taxon>Hexapoda</taxon>
        <taxon>Insecta</taxon>
        <taxon>Pterygota</taxon>
        <taxon>Neoptera</taxon>
        <taxon>Endopterygota</taxon>
        <taxon>Diptera</taxon>
        <taxon>Nematocera</taxon>
        <taxon>Chironomoidea</taxon>
        <taxon>Chironomidae</taxon>
        <taxon>Chironominae</taxon>
        <taxon>Polypedilum</taxon>
        <taxon>Polypedilum</taxon>
    </lineage>
</organism>
<keyword evidence="3" id="KW-1185">Reference proteome</keyword>
<feature type="signal peptide" evidence="1">
    <location>
        <begin position="1"/>
        <end position="15"/>
    </location>
</feature>
<dbReference type="Proteomes" id="UP001107558">
    <property type="component" value="Chromosome 2"/>
</dbReference>
<proteinExistence type="predicted"/>
<accession>A0A9J6C8K2</accession>
<name>A0A9J6C8K2_POLVA</name>
<evidence type="ECO:0000313" key="2">
    <source>
        <dbReference type="EMBL" id="KAG5678385.1"/>
    </source>
</evidence>
<dbReference type="EMBL" id="JADBJN010000002">
    <property type="protein sequence ID" value="KAG5678385.1"/>
    <property type="molecule type" value="Genomic_DNA"/>
</dbReference>
<feature type="chain" id="PRO_5039947589" evidence="1">
    <location>
        <begin position="16"/>
        <end position="122"/>
    </location>
</feature>
<protein>
    <submittedName>
        <fullName evidence="2">Uncharacterized protein</fullName>
    </submittedName>
</protein>
<comment type="caution">
    <text evidence="2">The sequence shown here is derived from an EMBL/GenBank/DDBJ whole genome shotgun (WGS) entry which is preliminary data.</text>
</comment>
<keyword evidence="1" id="KW-0732">Signal</keyword>
<dbReference type="AlphaFoldDB" id="A0A9J6C8K2"/>
<sequence length="122" mass="14239">MKSIIIFTIIAVASCDVAFIGQGWSKDESGYNYPKAKAYEEIYEEENDLTAEIDYTPEVVDIFEIQPKTDEVAVEEINSSYLPPVPSNEYLPAKEYRKRRRSQIKRQTPVGRRNLRRTYRKL</sequence>
<evidence type="ECO:0000313" key="3">
    <source>
        <dbReference type="Proteomes" id="UP001107558"/>
    </source>
</evidence>
<evidence type="ECO:0000256" key="1">
    <source>
        <dbReference type="SAM" id="SignalP"/>
    </source>
</evidence>
<dbReference type="PROSITE" id="PS51257">
    <property type="entry name" value="PROKAR_LIPOPROTEIN"/>
    <property type="match status" value="1"/>
</dbReference>